<dbReference type="GO" id="GO:0016787">
    <property type="term" value="F:hydrolase activity"/>
    <property type="evidence" value="ECO:0007669"/>
    <property type="project" value="UniProtKB-KW"/>
</dbReference>
<dbReference type="Gene3D" id="3.40.50.1000">
    <property type="entry name" value="HAD superfamily/HAD-like"/>
    <property type="match status" value="1"/>
</dbReference>
<dbReference type="PANTHER" id="PTHR10000">
    <property type="entry name" value="PHOSPHOSERINE PHOSPHATASE"/>
    <property type="match status" value="1"/>
</dbReference>
<dbReference type="InterPro" id="IPR023214">
    <property type="entry name" value="HAD_sf"/>
</dbReference>
<dbReference type="Gene3D" id="3.30.1240.10">
    <property type="match status" value="1"/>
</dbReference>
<dbReference type="EMBL" id="JAOUSE010000048">
    <property type="protein sequence ID" value="MCU9595333.1"/>
    <property type="molecule type" value="Genomic_DNA"/>
</dbReference>
<dbReference type="Pfam" id="PF08282">
    <property type="entry name" value="Hydrolase_3"/>
    <property type="match status" value="1"/>
</dbReference>
<comment type="caution">
    <text evidence="1">The sequence shown here is derived from an EMBL/GenBank/DDBJ whole genome shotgun (WGS) entry which is preliminary data.</text>
</comment>
<keyword evidence="2" id="KW-1185">Reference proteome</keyword>
<evidence type="ECO:0000313" key="2">
    <source>
        <dbReference type="Proteomes" id="UP001208656"/>
    </source>
</evidence>
<dbReference type="PANTHER" id="PTHR10000:SF50">
    <property type="entry name" value="STRESS RESPONSE PROTEIN YHAX"/>
    <property type="match status" value="1"/>
</dbReference>
<name>A0ABT2WI54_9BACI</name>
<protein>
    <submittedName>
        <fullName evidence="1">Cof-type HAD-IIB family hydrolase</fullName>
    </submittedName>
</protein>
<dbReference type="RefSeq" id="WP_173659887.1">
    <property type="nucleotide sequence ID" value="NZ_JAOUSE010000048.1"/>
</dbReference>
<sequence length="287" mass="32811">MIYRLLAMNIDGTILQDKQKLYKSVKEAIDYVQSKDVTVTLVTSRNFIFAKRIAKALKLDSLLVTHHGGYISKSKDEPVFVRRIGDNTVFDIVQFLENYKTHIRIVNEKMSVSNVPPKEKRLARTIIDPTTFSVYHHQYVNKVSDYLYSEQMQPTHIEVVFHNPSEAEEAQLALQNMFYEVNINHYGNQLIILPRGVSKLTGLLYICDKLKIPLKETVVIGSGEDDLEIIEAAGLGVAMGNAPQPVKYAADWVTRSNNEQGVAYMVKEHFRKQHPISFLEKMNILKK</sequence>
<dbReference type="Proteomes" id="UP001208656">
    <property type="component" value="Unassembled WGS sequence"/>
</dbReference>
<accession>A0ABT2WI54</accession>
<keyword evidence="1" id="KW-0378">Hydrolase</keyword>
<evidence type="ECO:0000313" key="1">
    <source>
        <dbReference type="EMBL" id="MCU9595333.1"/>
    </source>
</evidence>
<dbReference type="InterPro" id="IPR036412">
    <property type="entry name" value="HAD-like_sf"/>
</dbReference>
<organism evidence="1 2">
    <name type="scientific">Pallidibacillus thermolactis</name>
    <dbReference type="NCBI Taxonomy" id="251051"/>
    <lineage>
        <taxon>Bacteria</taxon>
        <taxon>Bacillati</taxon>
        <taxon>Bacillota</taxon>
        <taxon>Bacilli</taxon>
        <taxon>Bacillales</taxon>
        <taxon>Bacillaceae</taxon>
        <taxon>Pallidibacillus</taxon>
    </lineage>
</organism>
<dbReference type="InterPro" id="IPR006379">
    <property type="entry name" value="HAD-SF_hydro_IIB"/>
</dbReference>
<dbReference type="NCBIfam" id="TIGR01484">
    <property type="entry name" value="HAD-SF-IIB"/>
    <property type="match status" value="1"/>
</dbReference>
<gene>
    <name evidence="1" type="ORF">OEV82_12865</name>
</gene>
<proteinExistence type="predicted"/>
<reference evidence="1 2" key="1">
    <citation type="submission" date="2022-10" db="EMBL/GenBank/DDBJ databases">
        <title>Description of Fervidibacillus gen. nov. in the family Fervidibacillaceae fam. nov. with two species, Fervidibacillus albus sp. nov., and Fervidibacillus halotolerans sp. nov., isolated from tidal flat sediments.</title>
        <authorList>
            <person name="Kwon K.K."/>
            <person name="Yang S.-H."/>
        </authorList>
    </citation>
    <scope>NUCLEOTIDE SEQUENCE [LARGE SCALE GENOMIC DNA]</scope>
    <source>
        <strain evidence="1 2">DSM 23332</strain>
    </source>
</reference>
<dbReference type="SUPFAM" id="SSF56784">
    <property type="entry name" value="HAD-like"/>
    <property type="match status" value="1"/>
</dbReference>
<dbReference type="CDD" id="cd07516">
    <property type="entry name" value="HAD_Pase"/>
    <property type="match status" value="1"/>
</dbReference>